<evidence type="ECO:0000256" key="1">
    <source>
        <dbReference type="ARBA" id="ARBA00001946"/>
    </source>
</evidence>
<dbReference type="InterPro" id="IPR006439">
    <property type="entry name" value="HAD-SF_hydro_IA"/>
</dbReference>
<comment type="cofactor">
    <cofactor evidence="1">
        <name>Mg(2+)</name>
        <dbReference type="ChEBI" id="CHEBI:18420"/>
    </cofactor>
</comment>
<dbReference type="PANTHER" id="PTHR46193">
    <property type="entry name" value="6-PHOSPHOGLUCONATE PHOSPHATASE"/>
    <property type="match status" value="1"/>
</dbReference>
<keyword evidence="3" id="KW-0479">Metal-binding</keyword>
<evidence type="ECO:0000313" key="5">
    <source>
        <dbReference type="EMBL" id="MEM5500298.1"/>
    </source>
</evidence>
<reference evidence="5 6" key="1">
    <citation type="submission" date="2024-03" db="EMBL/GenBank/DDBJ databases">
        <title>Community enrichment and isolation of bacterial strains for fucoidan degradation.</title>
        <authorList>
            <person name="Sichert A."/>
        </authorList>
    </citation>
    <scope>NUCLEOTIDE SEQUENCE [LARGE SCALE GENOMIC DNA]</scope>
    <source>
        <strain evidence="5 6">AS62</strain>
    </source>
</reference>
<keyword evidence="6" id="KW-1185">Reference proteome</keyword>
<dbReference type="InterPro" id="IPR051600">
    <property type="entry name" value="Beta-PGM-like"/>
</dbReference>
<comment type="caution">
    <text evidence="5">The sequence shown here is derived from an EMBL/GenBank/DDBJ whole genome shotgun (WGS) entry which is preliminary data.</text>
</comment>
<evidence type="ECO:0000256" key="4">
    <source>
        <dbReference type="ARBA" id="ARBA00022842"/>
    </source>
</evidence>
<dbReference type="Proteomes" id="UP001477870">
    <property type="component" value="Unassembled WGS sequence"/>
</dbReference>
<evidence type="ECO:0000313" key="6">
    <source>
        <dbReference type="Proteomes" id="UP001477870"/>
    </source>
</evidence>
<dbReference type="InterPro" id="IPR023214">
    <property type="entry name" value="HAD_sf"/>
</dbReference>
<proteinExistence type="inferred from homology"/>
<dbReference type="EMBL" id="JBBMQO010000001">
    <property type="protein sequence ID" value="MEM5500298.1"/>
    <property type="molecule type" value="Genomic_DNA"/>
</dbReference>
<dbReference type="CDD" id="cd07526">
    <property type="entry name" value="HAD_BPGM_like"/>
    <property type="match status" value="1"/>
</dbReference>
<dbReference type="SFLD" id="SFLDS00003">
    <property type="entry name" value="Haloacid_Dehalogenase"/>
    <property type="match status" value="1"/>
</dbReference>
<organism evidence="5 6">
    <name type="scientific">Ahrensia kielensis</name>
    <dbReference type="NCBI Taxonomy" id="76980"/>
    <lineage>
        <taxon>Bacteria</taxon>
        <taxon>Pseudomonadati</taxon>
        <taxon>Pseudomonadota</taxon>
        <taxon>Alphaproteobacteria</taxon>
        <taxon>Hyphomicrobiales</taxon>
        <taxon>Ahrensiaceae</taxon>
        <taxon>Ahrensia</taxon>
    </lineage>
</organism>
<gene>
    <name evidence="5" type="ORF">WNY59_01705</name>
</gene>
<dbReference type="SFLD" id="SFLDG01129">
    <property type="entry name" value="C1.5:_HAD__Beta-PGM__Phosphata"/>
    <property type="match status" value="1"/>
</dbReference>
<dbReference type="SFLD" id="SFLDG01135">
    <property type="entry name" value="C1.5.6:_HAD__Beta-PGM__Phospha"/>
    <property type="match status" value="1"/>
</dbReference>
<dbReference type="PANTHER" id="PTHR46193:SF10">
    <property type="entry name" value="6-PHOSPHOGLUCONATE PHOSPHATASE"/>
    <property type="match status" value="1"/>
</dbReference>
<protein>
    <submittedName>
        <fullName evidence="5">HAD family phosphatase</fullName>
    </submittedName>
</protein>
<keyword evidence="4" id="KW-0460">Magnesium</keyword>
<comment type="similarity">
    <text evidence="2">Belongs to the HAD-like hydrolase superfamily. CbbY/CbbZ/Gph/YieH family.</text>
</comment>
<sequence length="237" mass="25603">MVNENTGAAEQAAPSLVIFDFDGVLADSERIALEELVAEMTVRGAVADYDTARALFLGASTRDHMAFVSEQTGKPCGEDFPDVWHERLFVRFAKELKPVAGAKSTLDQLNDANIPYCIASGGAPHRIAFALECLGFTNLFNDNVFSAEMVARGKPAPDLFLYAAQQMNVRPQDCIVIEDAVAGVKAANAAHMRCIGFLGGEHLTHNATEYGEKLKQFGANQLVSSHQELQALLNAMA</sequence>
<accession>A0ABU9T3G3</accession>
<evidence type="ECO:0000256" key="3">
    <source>
        <dbReference type="ARBA" id="ARBA00022723"/>
    </source>
</evidence>
<dbReference type="InterPro" id="IPR023198">
    <property type="entry name" value="PGP-like_dom2"/>
</dbReference>
<dbReference type="Pfam" id="PF00702">
    <property type="entry name" value="Hydrolase"/>
    <property type="match status" value="1"/>
</dbReference>
<dbReference type="NCBIfam" id="TIGR01509">
    <property type="entry name" value="HAD-SF-IA-v3"/>
    <property type="match status" value="1"/>
</dbReference>
<dbReference type="RefSeq" id="WP_342846374.1">
    <property type="nucleotide sequence ID" value="NZ_JBBMQO010000001.1"/>
</dbReference>
<evidence type="ECO:0000256" key="2">
    <source>
        <dbReference type="ARBA" id="ARBA00006171"/>
    </source>
</evidence>
<dbReference type="InterPro" id="IPR036412">
    <property type="entry name" value="HAD-like_sf"/>
</dbReference>
<dbReference type="Gene3D" id="3.40.50.1000">
    <property type="entry name" value="HAD superfamily/HAD-like"/>
    <property type="match status" value="1"/>
</dbReference>
<name>A0ABU9T3G3_9HYPH</name>
<dbReference type="SUPFAM" id="SSF56784">
    <property type="entry name" value="HAD-like"/>
    <property type="match status" value="1"/>
</dbReference>
<dbReference type="Gene3D" id="1.10.150.240">
    <property type="entry name" value="Putative phosphatase, domain 2"/>
    <property type="match status" value="1"/>
</dbReference>